<dbReference type="PANTHER" id="PTHR43483">
    <property type="entry name" value="MEMBRANE TRANSPORTER PROTEIN HI_0806-RELATED"/>
    <property type="match status" value="1"/>
</dbReference>
<dbReference type="InterPro" id="IPR002781">
    <property type="entry name" value="TM_pro_TauE-like"/>
</dbReference>
<accession>A0A7C1B6P5</accession>
<feature type="transmembrane region" description="Helical" evidence="5">
    <location>
        <begin position="49"/>
        <end position="71"/>
    </location>
</feature>
<comment type="subcellular location">
    <subcellularLocation>
        <location evidence="5">Cell membrane</location>
        <topology evidence="5">Multi-pass membrane protein</topology>
    </subcellularLocation>
    <subcellularLocation>
        <location evidence="1">Membrane</location>
        <topology evidence="1">Multi-pass membrane protein</topology>
    </subcellularLocation>
</comment>
<proteinExistence type="inferred from homology"/>
<dbReference type="AlphaFoldDB" id="A0A7C1B6P5"/>
<feature type="transmembrane region" description="Helical" evidence="5">
    <location>
        <begin position="147"/>
        <end position="174"/>
    </location>
</feature>
<feature type="transmembrane region" description="Helical" evidence="5">
    <location>
        <begin position="186"/>
        <end position="215"/>
    </location>
</feature>
<evidence type="ECO:0000313" key="6">
    <source>
        <dbReference type="EMBL" id="HDM36932.1"/>
    </source>
</evidence>
<feature type="transmembrane region" description="Helical" evidence="5">
    <location>
        <begin position="83"/>
        <end position="102"/>
    </location>
</feature>
<evidence type="ECO:0000256" key="3">
    <source>
        <dbReference type="ARBA" id="ARBA00022989"/>
    </source>
</evidence>
<dbReference type="Pfam" id="PF01925">
    <property type="entry name" value="TauE"/>
    <property type="match status" value="1"/>
</dbReference>
<evidence type="ECO:0000256" key="1">
    <source>
        <dbReference type="ARBA" id="ARBA00004141"/>
    </source>
</evidence>
<keyword evidence="5" id="KW-1003">Cell membrane</keyword>
<protein>
    <recommendedName>
        <fullName evidence="5">Probable membrane transporter protein</fullName>
    </recommendedName>
</protein>
<dbReference type="PANTHER" id="PTHR43483:SF3">
    <property type="entry name" value="MEMBRANE TRANSPORTER PROTEIN HI_0806-RELATED"/>
    <property type="match status" value="1"/>
</dbReference>
<evidence type="ECO:0000256" key="4">
    <source>
        <dbReference type="ARBA" id="ARBA00023136"/>
    </source>
</evidence>
<evidence type="ECO:0000256" key="2">
    <source>
        <dbReference type="ARBA" id="ARBA00022692"/>
    </source>
</evidence>
<feature type="transmembrane region" description="Helical" evidence="5">
    <location>
        <begin position="255"/>
        <end position="277"/>
    </location>
</feature>
<gene>
    <name evidence="6" type="ORF">ENG09_06810</name>
</gene>
<feature type="transmembrane region" description="Helical" evidence="5">
    <location>
        <begin position="6"/>
        <end position="37"/>
    </location>
</feature>
<keyword evidence="4 5" id="KW-0472">Membrane</keyword>
<feature type="transmembrane region" description="Helical" evidence="5">
    <location>
        <begin position="227"/>
        <end position="243"/>
    </location>
</feature>
<keyword evidence="3 5" id="KW-1133">Transmembrane helix</keyword>
<keyword evidence="2 5" id="KW-0812">Transmembrane</keyword>
<dbReference type="EMBL" id="DQZR01000285">
    <property type="protein sequence ID" value="HDM36932.1"/>
    <property type="molecule type" value="Genomic_DNA"/>
</dbReference>
<comment type="caution">
    <text evidence="6">The sequence shown here is derived from an EMBL/GenBank/DDBJ whole genome shotgun (WGS) entry which is preliminary data.</text>
</comment>
<reference evidence="6" key="1">
    <citation type="journal article" date="2020" name="mSystems">
        <title>Genome- and Community-Level Interaction Insights into Carbon Utilization and Element Cycling Functions of Hydrothermarchaeota in Hydrothermal Sediment.</title>
        <authorList>
            <person name="Zhou Z."/>
            <person name="Liu Y."/>
            <person name="Xu W."/>
            <person name="Pan J."/>
            <person name="Luo Z.H."/>
            <person name="Li M."/>
        </authorList>
    </citation>
    <scope>NUCLEOTIDE SEQUENCE [LARGE SCALE GENOMIC DNA]</scope>
    <source>
        <strain evidence="6">HyVt-185</strain>
    </source>
</reference>
<dbReference type="GO" id="GO:0005886">
    <property type="term" value="C:plasma membrane"/>
    <property type="evidence" value="ECO:0007669"/>
    <property type="project" value="UniProtKB-SubCell"/>
</dbReference>
<evidence type="ECO:0000256" key="5">
    <source>
        <dbReference type="RuleBase" id="RU363041"/>
    </source>
</evidence>
<organism evidence="6">
    <name type="scientific">Candidatus Syntropharchaeum butanivorans</name>
    <dbReference type="NCBI Taxonomy" id="1839936"/>
    <lineage>
        <taxon>Archaea</taxon>
        <taxon>Methanobacteriati</taxon>
        <taxon>Methanobacteriota</taxon>
        <taxon>Stenosarchaea group</taxon>
        <taxon>Methanomicrobia</taxon>
        <taxon>Methanosarcinales</taxon>
        <taxon>ANME-2 cluster</taxon>
        <taxon>Candidatus Syntropharchaeum</taxon>
    </lineage>
</organism>
<comment type="similarity">
    <text evidence="5">Belongs to the 4-toluene sulfonate uptake permease (TSUP) (TC 2.A.102) family.</text>
</comment>
<sequence>MDMLTAIIVLVITGIGVGFASGLLGVGGCFIMIPVQYWIYTAMGISPDIAIKVAFGTNLFVVLPTALSGAYGHTKKGAVRWKAGVVLGVTGAVGAIIGSTIAAHLPASILTPAFGLAILAGGVRMLTAKPPKIEEEPEDNPWVWAVWGFPLGIVTGIIGIGGGVLMVPVMVLALRFKMHEAVGTSTALMIFTSIGGLLGYIYNGISAGIFGAYPIGHLIGYVNPESWLALASTSVLMAQVGVRTAHRLPAKQLRYVFIAVMIYMGLKMIGVFGWLGLPI</sequence>
<name>A0A7C1B6P5_9EURY</name>
<dbReference type="Proteomes" id="UP000885863">
    <property type="component" value="Unassembled WGS sequence"/>
</dbReference>